<evidence type="ECO:0000256" key="3">
    <source>
        <dbReference type="SAM" id="SignalP"/>
    </source>
</evidence>
<evidence type="ECO:0000256" key="1">
    <source>
        <dbReference type="SAM" id="MobiDB-lite"/>
    </source>
</evidence>
<feature type="chain" id="PRO_5043795606" evidence="3">
    <location>
        <begin position="29"/>
        <end position="305"/>
    </location>
</feature>
<dbReference type="AlphaFoldDB" id="A0AAU8A2Y2"/>
<dbReference type="PANTHER" id="PTHR41542:SF1">
    <property type="entry name" value="BLL5807 PROTEIN"/>
    <property type="match status" value="1"/>
</dbReference>
<feature type="transmembrane region" description="Helical" evidence="2">
    <location>
        <begin position="106"/>
        <end position="128"/>
    </location>
</feature>
<dbReference type="SMART" id="SM00978">
    <property type="entry name" value="Tim44"/>
    <property type="match status" value="1"/>
</dbReference>
<keyword evidence="3" id="KW-0732">Signal</keyword>
<feature type="compositionally biased region" description="Low complexity" evidence="1">
    <location>
        <begin position="43"/>
        <end position="66"/>
    </location>
</feature>
<reference evidence="5" key="1">
    <citation type="submission" date="2022-06" db="EMBL/GenBank/DDBJ databases">
        <title>New Polynucleobacter species.</title>
        <authorList>
            <person name="Hahn M.W."/>
        </authorList>
    </citation>
    <scope>NUCLEOTIDE SEQUENCE</scope>
    <source>
        <strain evidence="5">UK-FUSCHL-C3</strain>
    </source>
</reference>
<keyword evidence="2" id="KW-1133">Transmembrane helix</keyword>
<sequence length="305" mass="32315">MKNIFLKAGVFTIALTFMSLMHVSTVDAKRLGNGTNAGRSSNAPMQKQAQPTAQQKPVQAQQPAAAPQAAAPAAAAKRSGIGGMLGGLAAGLGIAYLLSHLGLGEAASSFLMGLLLAVAVGIALLFILRRFMPASAKSTPEPVAVPAGMQRTAYQEPSFNPQASNQFGAQSPVIEERPAYQLPEGFDQIAFLANAKHYFTRLQKAWDSGDLEALREFTTPEMFASLQRDLQGRAEGANQTDVVTLNAELLGVETDANTYLCSVQFSGMIREQADAPAEPFTEIWNLSKPVNGPGGWVLAGIQQLV</sequence>
<evidence type="ECO:0000259" key="4">
    <source>
        <dbReference type="SMART" id="SM00978"/>
    </source>
</evidence>
<protein>
    <submittedName>
        <fullName evidence="5">Tim44-like domain-containing protein</fullName>
    </submittedName>
</protein>
<dbReference type="EMBL" id="CP099959">
    <property type="protein sequence ID" value="XCC57574.1"/>
    <property type="molecule type" value="Genomic_DNA"/>
</dbReference>
<organism evidence="5">
    <name type="scientific">Polynucleobacter sp. UK-FUSCHL-C3</name>
    <dbReference type="NCBI Taxonomy" id="2955208"/>
    <lineage>
        <taxon>Bacteria</taxon>
        <taxon>Pseudomonadati</taxon>
        <taxon>Pseudomonadota</taxon>
        <taxon>Betaproteobacteria</taxon>
        <taxon>Burkholderiales</taxon>
        <taxon>Burkholderiaceae</taxon>
        <taxon>Polynucleobacter</taxon>
    </lineage>
</organism>
<dbReference type="SUPFAM" id="SSF54427">
    <property type="entry name" value="NTF2-like"/>
    <property type="match status" value="1"/>
</dbReference>
<dbReference type="PANTHER" id="PTHR41542">
    <property type="entry name" value="BLL5807 PROTEIN"/>
    <property type="match status" value="1"/>
</dbReference>
<feature type="compositionally biased region" description="Polar residues" evidence="1">
    <location>
        <begin position="33"/>
        <end position="42"/>
    </location>
</feature>
<gene>
    <name evidence="5" type="ORF">NKE59_08815</name>
</gene>
<keyword evidence="2" id="KW-0812">Transmembrane</keyword>
<dbReference type="Gene3D" id="3.10.450.240">
    <property type="match status" value="1"/>
</dbReference>
<feature type="domain" description="Tim44-like" evidence="4">
    <location>
        <begin position="174"/>
        <end position="303"/>
    </location>
</feature>
<proteinExistence type="predicted"/>
<dbReference type="Pfam" id="PF04280">
    <property type="entry name" value="Tim44"/>
    <property type="match status" value="1"/>
</dbReference>
<evidence type="ECO:0000256" key="2">
    <source>
        <dbReference type="SAM" id="Phobius"/>
    </source>
</evidence>
<feature type="region of interest" description="Disordered" evidence="1">
    <location>
        <begin position="32"/>
        <end position="66"/>
    </location>
</feature>
<keyword evidence="2" id="KW-0472">Membrane</keyword>
<name>A0AAU8A2Y2_9BURK</name>
<dbReference type="InterPro" id="IPR032710">
    <property type="entry name" value="NTF2-like_dom_sf"/>
</dbReference>
<dbReference type="RefSeq" id="WP_353438622.1">
    <property type="nucleotide sequence ID" value="NZ_CP099959.1"/>
</dbReference>
<feature type="signal peptide" evidence="3">
    <location>
        <begin position="1"/>
        <end position="28"/>
    </location>
</feature>
<dbReference type="InterPro" id="IPR007379">
    <property type="entry name" value="Tim44-like_dom"/>
</dbReference>
<accession>A0AAU8A2Y2</accession>
<evidence type="ECO:0000313" key="5">
    <source>
        <dbReference type="EMBL" id="XCC57574.1"/>
    </source>
</evidence>